<evidence type="ECO:0000313" key="1">
    <source>
        <dbReference type="EMBL" id="MBF8185217.1"/>
    </source>
</evidence>
<dbReference type="EMBL" id="JADOGI010000011">
    <property type="protein sequence ID" value="MBF8185217.1"/>
    <property type="molecule type" value="Genomic_DNA"/>
</dbReference>
<gene>
    <name evidence="1" type="ORF">ITP53_05570</name>
</gene>
<accession>A0A931A2U7</accession>
<dbReference type="RefSeq" id="WP_195894205.1">
    <property type="nucleotide sequence ID" value="NZ_JADOGI010000011.1"/>
</dbReference>
<keyword evidence="2" id="KW-1185">Reference proteome</keyword>
<dbReference type="Proteomes" id="UP000605361">
    <property type="component" value="Unassembled WGS sequence"/>
</dbReference>
<dbReference type="AlphaFoldDB" id="A0A931A2U7"/>
<sequence length="61" mass="6670">MLSERPRIGPLGQTEVVLDGRAVPPSSAMRRLAQCGGRLAVTPARIQGLLRRTTTKDWATR</sequence>
<name>A0A931A2U7_9ACTN</name>
<evidence type="ECO:0000313" key="2">
    <source>
        <dbReference type="Proteomes" id="UP000605361"/>
    </source>
</evidence>
<reference evidence="1" key="1">
    <citation type="submission" date="2020-11" db="EMBL/GenBank/DDBJ databases">
        <title>Whole-genome analyses of Nonomuraea sp. K274.</title>
        <authorList>
            <person name="Veyisoglu A."/>
        </authorList>
    </citation>
    <scope>NUCLEOTIDE SEQUENCE</scope>
    <source>
        <strain evidence="1">K274</strain>
    </source>
</reference>
<organism evidence="1 2">
    <name type="scientific">Nonomuraea cypriaca</name>
    <dbReference type="NCBI Taxonomy" id="1187855"/>
    <lineage>
        <taxon>Bacteria</taxon>
        <taxon>Bacillati</taxon>
        <taxon>Actinomycetota</taxon>
        <taxon>Actinomycetes</taxon>
        <taxon>Streptosporangiales</taxon>
        <taxon>Streptosporangiaceae</taxon>
        <taxon>Nonomuraea</taxon>
    </lineage>
</organism>
<proteinExistence type="predicted"/>
<protein>
    <submittedName>
        <fullName evidence="1">Uncharacterized protein</fullName>
    </submittedName>
</protein>
<comment type="caution">
    <text evidence="1">The sequence shown here is derived from an EMBL/GenBank/DDBJ whole genome shotgun (WGS) entry which is preliminary data.</text>
</comment>